<dbReference type="AlphaFoldDB" id="H5UT92"/>
<feature type="transmembrane region" description="Helical" evidence="1">
    <location>
        <begin position="6"/>
        <end position="25"/>
    </location>
</feature>
<comment type="caution">
    <text evidence="2">The sequence shown here is derived from an EMBL/GenBank/DDBJ whole genome shotgun (WGS) entry which is preliminary data.</text>
</comment>
<feature type="transmembrane region" description="Helical" evidence="1">
    <location>
        <begin position="82"/>
        <end position="104"/>
    </location>
</feature>
<evidence type="ECO:0008006" key="4">
    <source>
        <dbReference type="Google" id="ProtNLM"/>
    </source>
</evidence>
<dbReference type="InterPro" id="IPR025962">
    <property type="entry name" value="SdpI/YhfL"/>
</dbReference>
<dbReference type="STRING" id="1089455.MOPEL_087_00015"/>
<dbReference type="Proteomes" id="UP000004367">
    <property type="component" value="Unassembled WGS sequence"/>
</dbReference>
<evidence type="ECO:0000313" key="2">
    <source>
        <dbReference type="EMBL" id="GAB48950.1"/>
    </source>
</evidence>
<dbReference type="EMBL" id="BAFE01000065">
    <property type="protein sequence ID" value="GAB48950.1"/>
    <property type="molecule type" value="Genomic_DNA"/>
</dbReference>
<dbReference type="OrthoDB" id="4481397at2"/>
<accession>H5UT92</accession>
<dbReference type="Pfam" id="PF13630">
    <property type="entry name" value="SdpI"/>
    <property type="match status" value="1"/>
</dbReference>
<name>H5UT92_9MICO</name>
<keyword evidence="3" id="KW-1185">Reference proteome</keyword>
<evidence type="ECO:0000256" key="1">
    <source>
        <dbReference type="SAM" id="Phobius"/>
    </source>
</evidence>
<reference evidence="2 3" key="1">
    <citation type="submission" date="2012-02" db="EMBL/GenBank/DDBJ databases">
        <title>Whole genome shotgun sequence of Mobilicoccus pelagius NBRC 104925.</title>
        <authorList>
            <person name="Yoshida Y."/>
            <person name="Hosoyama A."/>
            <person name="Tsuchikane K."/>
            <person name="Katsumata H."/>
            <person name="Yamazaki S."/>
            <person name="Fujita N."/>
        </authorList>
    </citation>
    <scope>NUCLEOTIDE SEQUENCE [LARGE SCALE GENOMIC DNA]</scope>
    <source>
        <strain evidence="2 3">NBRC 104925</strain>
    </source>
</reference>
<keyword evidence="1" id="KW-0812">Transmembrane</keyword>
<feature type="transmembrane region" description="Helical" evidence="1">
    <location>
        <begin position="58"/>
        <end position="76"/>
    </location>
</feature>
<organism evidence="2 3">
    <name type="scientific">Mobilicoccus pelagius NBRC 104925</name>
    <dbReference type="NCBI Taxonomy" id="1089455"/>
    <lineage>
        <taxon>Bacteria</taxon>
        <taxon>Bacillati</taxon>
        <taxon>Actinomycetota</taxon>
        <taxon>Actinomycetes</taxon>
        <taxon>Micrococcales</taxon>
        <taxon>Dermatophilaceae</taxon>
        <taxon>Mobilicoccus</taxon>
    </lineage>
</organism>
<sequence length="121" mass="12699">METAVGAAAGFALAGVVCGYVWLFWRSLPRNGFLGLRTKATTRSDAAWRRGHEAASGWMAAATAICLSEVLLTVGMTRSAELMSVAGAVIWIWLALLIGCLLRANAVADRAAKSSTAPSET</sequence>
<gene>
    <name evidence="2" type="ORF">MOPEL_087_00015</name>
</gene>
<keyword evidence="1" id="KW-1133">Transmembrane helix</keyword>
<dbReference type="RefSeq" id="WP_009482848.1">
    <property type="nucleotide sequence ID" value="NZ_BAFE01000065.1"/>
</dbReference>
<proteinExistence type="predicted"/>
<keyword evidence="1" id="KW-0472">Membrane</keyword>
<evidence type="ECO:0000313" key="3">
    <source>
        <dbReference type="Proteomes" id="UP000004367"/>
    </source>
</evidence>
<protein>
    <recommendedName>
        <fullName evidence="4">SdpI family protein</fullName>
    </recommendedName>
</protein>